<reference evidence="5" key="1">
    <citation type="submission" date="2017-02" db="UniProtKB">
        <authorList>
            <consortium name="WormBaseParasite"/>
        </authorList>
    </citation>
    <scope>IDENTIFICATION</scope>
</reference>
<protein>
    <submittedName>
        <fullName evidence="5">Secreted protein</fullName>
    </submittedName>
</protein>
<dbReference type="AlphaFoldDB" id="A0A0M3K8J0"/>
<feature type="compositionally biased region" description="Polar residues" evidence="1">
    <location>
        <begin position="119"/>
        <end position="129"/>
    </location>
</feature>
<dbReference type="WBParaSite" id="ASIM_0001728101-mRNA-1">
    <property type="protein sequence ID" value="ASIM_0001728101-mRNA-1"/>
    <property type="gene ID" value="ASIM_0001728101"/>
</dbReference>
<keyword evidence="2" id="KW-0732">Signal</keyword>
<name>A0A0M3K8J0_ANISI</name>
<feature type="region of interest" description="Disordered" evidence="1">
    <location>
        <begin position="76"/>
        <end position="137"/>
    </location>
</feature>
<feature type="chain" id="PRO_5043121338" evidence="2">
    <location>
        <begin position="19"/>
        <end position="137"/>
    </location>
</feature>
<evidence type="ECO:0000313" key="3">
    <source>
        <dbReference type="EMBL" id="VDK58472.1"/>
    </source>
</evidence>
<evidence type="ECO:0000313" key="4">
    <source>
        <dbReference type="Proteomes" id="UP000267096"/>
    </source>
</evidence>
<gene>
    <name evidence="3" type="ORF">ASIM_LOCUS16690</name>
</gene>
<proteinExistence type="predicted"/>
<dbReference type="Proteomes" id="UP000267096">
    <property type="component" value="Unassembled WGS sequence"/>
</dbReference>
<organism evidence="5">
    <name type="scientific">Anisakis simplex</name>
    <name type="common">Herring worm</name>
    <dbReference type="NCBI Taxonomy" id="6269"/>
    <lineage>
        <taxon>Eukaryota</taxon>
        <taxon>Metazoa</taxon>
        <taxon>Ecdysozoa</taxon>
        <taxon>Nematoda</taxon>
        <taxon>Chromadorea</taxon>
        <taxon>Rhabditida</taxon>
        <taxon>Spirurina</taxon>
        <taxon>Ascaridomorpha</taxon>
        <taxon>Ascaridoidea</taxon>
        <taxon>Anisakidae</taxon>
        <taxon>Anisakis</taxon>
        <taxon>Anisakis simplex complex</taxon>
    </lineage>
</organism>
<accession>A0A0M3K8J0</accession>
<keyword evidence="4" id="KW-1185">Reference proteome</keyword>
<feature type="compositionally biased region" description="Basic and acidic residues" evidence="1">
    <location>
        <begin position="100"/>
        <end position="115"/>
    </location>
</feature>
<evidence type="ECO:0000256" key="1">
    <source>
        <dbReference type="SAM" id="MobiDB-lite"/>
    </source>
</evidence>
<evidence type="ECO:0000256" key="2">
    <source>
        <dbReference type="SAM" id="SignalP"/>
    </source>
</evidence>
<reference evidence="3 4" key="2">
    <citation type="submission" date="2018-11" db="EMBL/GenBank/DDBJ databases">
        <authorList>
            <consortium name="Pathogen Informatics"/>
        </authorList>
    </citation>
    <scope>NUCLEOTIDE SEQUENCE [LARGE SCALE GENOMIC DNA]</scope>
</reference>
<evidence type="ECO:0000313" key="5">
    <source>
        <dbReference type="WBParaSite" id="ASIM_0001728101-mRNA-1"/>
    </source>
</evidence>
<sequence length="137" mass="14683">MFRVTVILSAVLLHQAWASIHLVFDVNSPAVVGGNDASAIANGLSGTAGSQENSILKNHAHNFDDLDNTRHHVNSQHTITHTTQISAYTADSDDISDSDSPQKKDEAAKNEDSGGERGSSIQDTMSKLGNVTFKPRK</sequence>
<feature type="signal peptide" evidence="2">
    <location>
        <begin position="1"/>
        <end position="18"/>
    </location>
</feature>
<dbReference type="EMBL" id="UYRR01033323">
    <property type="protein sequence ID" value="VDK58472.1"/>
    <property type="molecule type" value="Genomic_DNA"/>
</dbReference>
<feature type="compositionally biased region" description="Polar residues" evidence="1">
    <location>
        <begin position="76"/>
        <end position="89"/>
    </location>
</feature>